<sequence length="251" mass="27408">MVTPDEATQIARPWALASLPVSGGEVGLYEFELGYVAWAKVPPSDPDRPPEVIGAPLAVVDKETGELSTWPSLSPQGVAELYEREMAARRRFPEEVRQVLAKAGWRSDRNVAARVSAWLEGLYAAEPELERRLPVFPVARRMLEEFGGLSFRQLKQPGVATGGFDVQFWPTQGRVLADLFAEFGADLGMPVFPLAWYEDGPSDIVVAADGRVFLLHEAGQFLVGGSPDEAVTRLVRGEAFAEVDDQGEVIG</sequence>
<organism evidence="1 2">
    <name type="scientific">Dactylosporangium salmoneum</name>
    <dbReference type="NCBI Taxonomy" id="53361"/>
    <lineage>
        <taxon>Bacteria</taxon>
        <taxon>Bacillati</taxon>
        <taxon>Actinomycetota</taxon>
        <taxon>Actinomycetes</taxon>
        <taxon>Micromonosporales</taxon>
        <taxon>Micromonosporaceae</taxon>
        <taxon>Dactylosporangium</taxon>
    </lineage>
</organism>
<comment type="caution">
    <text evidence="1">The sequence shown here is derived from an EMBL/GenBank/DDBJ whole genome shotgun (WGS) entry which is preliminary data.</text>
</comment>
<name>A0ABP5T4T2_9ACTN</name>
<evidence type="ECO:0000313" key="2">
    <source>
        <dbReference type="Proteomes" id="UP001501444"/>
    </source>
</evidence>
<protein>
    <recommendedName>
        <fullName evidence="3">SUKH-3 immunity protein</fullName>
    </recommendedName>
</protein>
<reference evidence="2" key="1">
    <citation type="journal article" date="2019" name="Int. J. Syst. Evol. Microbiol.">
        <title>The Global Catalogue of Microorganisms (GCM) 10K type strain sequencing project: providing services to taxonomists for standard genome sequencing and annotation.</title>
        <authorList>
            <consortium name="The Broad Institute Genomics Platform"/>
            <consortium name="The Broad Institute Genome Sequencing Center for Infectious Disease"/>
            <person name="Wu L."/>
            <person name="Ma J."/>
        </authorList>
    </citation>
    <scope>NUCLEOTIDE SEQUENCE [LARGE SCALE GENOMIC DNA]</scope>
    <source>
        <strain evidence="2">JCM 3272</strain>
    </source>
</reference>
<dbReference type="EMBL" id="BAAARV010000025">
    <property type="protein sequence ID" value="GAA2345561.1"/>
    <property type="molecule type" value="Genomic_DNA"/>
</dbReference>
<dbReference type="InterPro" id="IPR025850">
    <property type="entry name" value="SUKH-3"/>
</dbReference>
<evidence type="ECO:0000313" key="1">
    <source>
        <dbReference type="EMBL" id="GAA2345561.1"/>
    </source>
</evidence>
<accession>A0ABP5T4T2</accession>
<evidence type="ECO:0008006" key="3">
    <source>
        <dbReference type="Google" id="ProtNLM"/>
    </source>
</evidence>
<keyword evidence="2" id="KW-1185">Reference proteome</keyword>
<gene>
    <name evidence="1" type="ORF">GCM10010170_031830</name>
</gene>
<dbReference type="Pfam" id="PF14433">
    <property type="entry name" value="SUKH-3"/>
    <property type="match status" value="1"/>
</dbReference>
<dbReference type="Proteomes" id="UP001501444">
    <property type="component" value="Unassembled WGS sequence"/>
</dbReference>
<proteinExistence type="predicted"/>